<dbReference type="InterPro" id="IPR042241">
    <property type="entry name" value="GCP_C_sf"/>
</dbReference>
<evidence type="ECO:0000256" key="6">
    <source>
        <dbReference type="RuleBase" id="RU363050"/>
    </source>
</evidence>
<dbReference type="GO" id="GO:0005874">
    <property type="term" value="C:microtubule"/>
    <property type="evidence" value="ECO:0007669"/>
    <property type="project" value="UniProtKB-KW"/>
</dbReference>
<dbReference type="GO" id="GO:0051321">
    <property type="term" value="P:meiotic cell cycle"/>
    <property type="evidence" value="ECO:0007669"/>
    <property type="project" value="TreeGrafter"/>
</dbReference>
<dbReference type="GO" id="GO:0000922">
    <property type="term" value="C:spindle pole"/>
    <property type="evidence" value="ECO:0007669"/>
    <property type="project" value="InterPro"/>
</dbReference>
<evidence type="ECO:0000256" key="3">
    <source>
        <dbReference type="ARBA" id="ARBA00022490"/>
    </source>
</evidence>
<evidence type="ECO:0000259" key="8">
    <source>
        <dbReference type="Pfam" id="PF17681"/>
    </source>
</evidence>
<dbReference type="PANTHER" id="PTHR19302:SF27">
    <property type="entry name" value="GAMMA-TUBULIN COMPLEX COMPONENT 4"/>
    <property type="match status" value="1"/>
</dbReference>
<dbReference type="InterPro" id="IPR041470">
    <property type="entry name" value="GCP_N"/>
</dbReference>
<dbReference type="InterPro" id="IPR007259">
    <property type="entry name" value="GCP"/>
</dbReference>
<dbReference type="GO" id="GO:0043015">
    <property type="term" value="F:gamma-tubulin binding"/>
    <property type="evidence" value="ECO:0007669"/>
    <property type="project" value="InterPro"/>
</dbReference>
<dbReference type="Gene3D" id="1.20.120.1900">
    <property type="entry name" value="Gamma-tubulin complex, C-terminal domain"/>
    <property type="match status" value="1"/>
</dbReference>
<dbReference type="GO" id="GO:0031122">
    <property type="term" value="P:cytoplasmic microtubule organization"/>
    <property type="evidence" value="ECO:0007669"/>
    <property type="project" value="TreeGrafter"/>
</dbReference>
<evidence type="ECO:0000313" key="9">
    <source>
        <dbReference type="EMBL" id="JAT99943.1"/>
    </source>
</evidence>
<dbReference type="PANTHER" id="PTHR19302">
    <property type="entry name" value="GAMMA TUBULIN COMPLEX PROTEIN"/>
    <property type="match status" value="1"/>
</dbReference>
<dbReference type="Pfam" id="PF17681">
    <property type="entry name" value="GCP_N_terminal"/>
    <property type="match status" value="1"/>
</dbReference>
<evidence type="ECO:0000256" key="2">
    <source>
        <dbReference type="ARBA" id="ARBA00010337"/>
    </source>
</evidence>
<name>A0A1E1XL62_AMBSC</name>
<proteinExistence type="evidence at transcript level"/>
<keyword evidence="4 6" id="KW-0493">Microtubule</keyword>
<evidence type="ECO:0000259" key="7">
    <source>
        <dbReference type="Pfam" id="PF04130"/>
    </source>
</evidence>
<dbReference type="EMBL" id="GFAA01003491">
    <property type="protein sequence ID" value="JAT99943.1"/>
    <property type="molecule type" value="mRNA"/>
</dbReference>
<keyword evidence="3 6" id="KW-0963">Cytoplasm</keyword>
<dbReference type="GO" id="GO:0007020">
    <property type="term" value="P:microtubule nucleation"/>
    <property type="evidence" value="ECO:0007669"/>
    <property type="project" value="InterPro"/>
</dbReference>
<reference evidence="9" key="2">
    <citation type="journal article" date="2017" name="Front. Cell. Infect. Microbiol.">
        <title>Analysis of the Salivary Gland Transcriptome of Unfed and Partially Fed Amblyomma sculptum Ticks and Descriptive Proteome of the Saliva.</title>
        <authorList>
            <person name="Esteves E."/>
            <person name="Maruyama S.R."/>
            <person name="Kawahara R."/>
            <person name="Fujita A."/>
            <person name="Martins L.A."/>
            <person name="Righi A.A."/>
            <person name="Costa F.B."/>
            <person name="Palmisano G."/>
            <person name="Labruna M.B."/>
            <person name="Sa-Nunes A."/>
            <person name="Ribeiro J.M.C."/>
            <person name="Fogaca A.C."/>
        </authorList>
    </citation>
    <scope>NUCLEOTIDE SEQUENCE</scope>
</reference>
<organism evidence="9">
    <name type="scientific">Amblyomma sculptum</name>
    <name type="common">Tick</name>
    <dbReference type="NCBI Taxonomy" id="1581419"/>
    <lineage>
        <taxon>Eukaryota</taxon>
        <taxon>Metazoa</taxon>
        <taxon>Ecdysozoa</taxon>
        <taxon>Arthropoda</taxon>
        <taxon>Chelicerata</taxon>
        <taxon>Arachnida</taxon>
        <taxon>Acari</taxon>
        <taxon>Parasitiformes</taxon>
        <taxon>Ixodida</taxon>
        <taxon>Ixodoidea</taxon>
        <taxon>Ixodidae</taxon>
        <taxon>Amblyomminae</taxon>
        <taxon>Amblyomma</taxon>
    </lineage>
</organism>
<dbReference type="InterPro" id="IPR040457">
    <property type="entry name" value="GCP_C"/>
</dbReference>
<dbReference type="GO" id="GO:0000930">
    <property type="term" value="C:gamma-tubulin complex"/>
    <property type="evidence" value="ECO:0007669"/>
    <property type="project" value="TreeGrafter"/>
</dbReference>
<comment type="subcellular location">
    <subcellularLocation>
        <location evidence="1 6">Cytoplasm</location>
        <location evidence="1 6">Cytoskeleton</location>
        <location evidence="1 6">Microtubule organizing center</location>
    </subcellularLocation>
</comment>
<dbReference type="AlphaFoldDB" id="A0A1E1XL62"/>
<reference evidence="9" key="1">
    <citation type="submission" date="2016-09" db="EMBL/GenBank/DDBJ databases">
        <authorList>
            <person name="Capua I."/>
            <person name="De Benedictis P."/>
            <person name="Joannis T."/>
            <person name="Lombin L.H."/>
            <person name="Cattoli G."/>
        </authorList>
    </citation>
    <scope>NUCLEOTIDE SEQUENCE</scope>
</reference>
<feature type="domain" description="Gamma tubulin complex component C-terminal" evidence="7">
    <location>
        <begin position="319"/>
        <end position="607"/>
    </location>
</feature>
<dbReference type="Pfam" id="PF04130">
    <property type="entry name" value="GCP_C_terminal"/>
    <property type="match status" value="1"/>
</dbReference>
<evidence type="ECO:0000256" key="5">
    <source>
        <dbReference type="ARBA" id="ARBA00023212"/>
    </source>
</evidence>
<dbReference type="GO" id="GO:0051011">
    <property type="term" value="F:microtubule minus-end binding"/>
    <property type="evidence" value="ECO:0007669"/>
    <property type="project" value="TreeGrafter"/>
</dbReference>
<feature type="domain" description="Gamma tubulin complex component protein N-terminal" evidence="8">
    <location>
        <begin position="2"/>
        <end position="316"/>
    </location>
</feature>
<sequence length="619" mass="70018">MLHELLFALNGYPGTIFVEKEGTFSVVKGLPFLHPSETTILDRLCALGYHVKYLRSFVSTYHSLSTAGSQEGEKTLKTGFYLHALCAGLKKVLHQYSEELLNLEKEVLEGNKVSLMRFQEVLDKYHLLFLKLRDLVAEVESNRVHGCSILQCMHKSSITALPLAKKSMSLLLQAGYGVLCQQISSWVLHGLLCDPHKEFFVKKLSSSPSQTPHNSSSSTLEAPLESMDDFGLDPHLLPEQLSASFAKKVLFAGAAVRVFGQSMGRPVYKAEQETEFLDRLQTIKESPELDLLHLEAFVEDVRSAAAAHLWQLFVEEGCLLSQLRLLRDAYLLGRGELFLHFSQKAEHLLCRPRAATTEHEVNEIFQQACSLLQSEDENLAEQFRITVGPPLLTQDSTQPPLAGWETIGLNYKVTWPLHVFFTPATLSKYSRLFRLLFGVQRAQAFLQECWLLQCKVARTGPLQDCPLMRRMMQLRSEMAHLLDSLQYYLQVDVIESQLGRLLSRVKETRDFEAIQHVHNSYLASLLTDSMLMLQPVHECFRAILGMSQSFHAIFPTSKAPLTQRQFSQFETIEKDFQCQKQLLLKVLSSLHNKLSEAQPSQLLLRLDSGYRSACAADSA</sequence>
<protein>
    <recommendedName>
        <fullName evidence="6">Gamma-tubulin complex component</fullName>
    </recommendedName>
</protein>
<keyword evidence="5 6" id="KW-0206">Cytoskeleton</keyword>
<dbReference type="GO" id="GO:0051225">
    <property type="term" value="P:spindle assembly"/>
    <property type="evidence" value="ECO:0007669"/>
    <property type="project" value="TreeGrafter"/>
</dbReference>
<dbReference type="GO" id="GO:0000278">
    <property type="term" value="P:mitotic cell cycle"/>
    <property type="evidence" value="ECO:0007669"/>
    <property type="project" value="TreeGrafter"/>
</dbReference>
<evidence type="ECO:0000256" key="4">
    <source>
        <dbReference type="ARBA" id="ARBA00022701"/>
    </source>
</evidence>
<comment type="similarity">
    <text evidence="2 6">Belongs to the TUBGCP family.</text>
</comment>
<evidence type="ECO:0000256" key="1">
    <source>
        <dbReference type="ARBA" id="ARBA00004267"/>
    </source>
</evidence>
<accession>A0A1E1XL62</accession>